<name>A0A9Q1K6F2_9CARY</name>
<dbReference type="Gene3D" id="3.40.50.10890">
    <property type="match status" value="1"/>
</dbReference>
<keyword evidence="3" id="KW-1185">Reference proteome</keyword>
<reference evidence="2" key="1">
    <citation type="submission" date="2022-04" db="EMBL/GenBank/DDBJ databases">
        <title>Carnegiea gigantea Genome sequencing and assembly v2.</title>
        <authorList>
            <person name="Copetti D."/>
            <person name="Sanderson M.J."/>
            <person name="Burquez A."/>
            <person name="Wojciechowski M.F."/>
        </authorList>
    </citation>
    <scope>NUCLEOTIDE SEQUENCE</scope>
    <source>
        <strain evidence="2">SGP5-SGP5p</strain>
        <tissue evidence="2">Aerial part</tissue>
    </source>
</reference>
<dbReference type="GO" id="GO:0005847">
    <property type="term" value="C:mRNA cleavage and polyadenylation specificity factor complex"/>
    <property type="evidence" value="ECO:0007669"/>
    <property type="project" value="InterPro"/>
</dbReference>
<proteinExistence type="inferred from homology"/>
<dbReference type="AlphaFoldDB" id="A0A9Q1K6F2"/>
<comment type="caution">
    <text evidence="2">The sequence shown here is derived from an EMBL/GenBank/DDBJ whole genome shotgun (WGS) entry which is preliminary data.</text>
</comment>
<comment type="similarity">
    <text evidence="1">Belongs to the metallo-beta-lactamase superfamily. RNA-metabolizing metallo-beta-lactamase-like family. CPSF2/YSH1 subfamily.</text>
</comment>
<keyword evidence="1" id="KW-0507">mRNA processing</keyword>
<comment type="subcellular location">
    <subcellularLocation>
        <location evidence="1">Nucleus</location>
    </subcellularLocation>
</comment>
<dbReference type="GO" id="GO:0003723">
    <property type="term" value="F:RNA binding"/>
    <property type="evidence" value="ECO:0007669"/>
    <property type="project" value="UniProtKB-KW"/>
</dbReference>
<accession>A0A9Q1K6F2</accession>
<protein>
    <recommendedName>
        <fullName evidence="1">Cleavage and polyadenylation specificity factor subunit 2</fullName>
    </recommendedName>
    <alternativeName>
        <fullName evidence="1">Cleavage and polyadenylation specificity factor 100 kDa subunit</fullName>
    </alternativeName>
</protein>
<dbReference type="PANTHER" id="PTHR45922">
    <property type="entry name" value="CLEAVAGE AND POLYADENYLATION SPECIFICITY FACTOR SUBUNIT 2"/>
    <property type="match status" value="1"/>
</dbReference>
<keyword evidence="1" id="KW-0694">RNA-binding</keyword>
<dbReference type="SUPFAM" id="SSF56281">
    <property type="entry name" value="Metallo-hydrolase/oxidoreductase"/>
    <property type="match status" value="1"/>
</dbReference>
<keyword evidence="1" id="KW-0539">Nucleus</keyword>
<gene>
    <name evidence="2" type="ORF">Cgig2_012491</name>
</gene>
<dbReference type="OrthoDB" id="64353at2759"/>
<dbReference type="InterPro" id="IPR036866">
    <property type="entry name" value="RibonucZ/Hydroxyglut_hydro"/>
</dbReference>
<dbReference type="Proteomes" id="UP001153076">
    <property type="component" value="Unassembled WGS sequence"/>
</dbReference>
<dbReference type="GO" id="GO:0006398">
    <property type="term" value="P:mRNA 3'-end processing by stem-loop binding and cleavage"/>
    <property type="evidence" value="ECO:0007669"/>
    <property type="project" value="InterPro"/>
</dbReference>
<evidence type="ECO:0000313" key="3">
    <source>
        <dbReference type="Proteomes" id="UP001153076"/>
    </source>
</evidence>
<dbReference type="InterPro" id="IPR027075">
    <property type="entry name" value="CPSF2"/>
</dbReference>
<evidence type="ECO:0000313" key="2">
    <source>
        <dbReference type="EMBL" id="KAJ8437222.1"/>
    </source>
</evidence>
<dbReference type="EMBL" id="JAKOGI010000311">
    <property type="protein sequence ID" value="KAJ8437222.1"/>
    <property type="molecule type" value="Genomic_DNA"/>
</dbReference>
<dbReference type="PANTHER" id="PTHR45922:SF1">
    <property type="entry name" value="CLEAVAGE AND POLYADENYLATION SPECIFICITY FACTOR SUBUNIT 2"/>
    <property type="match status" value="1"/>
</dbReference>
<evidence type="ECO:0000256" key="1">
    <source>
        <dbReference type="RuleBase" id="RU365006"/>
    </source>
</evidence>
<organism evidence="2 3">
    <name type="scientific">Carnegiea gigantea</name>
    <dbReference type="NCBI Taxonomy" id="171969"/>
    <lineage>
        <taxon>Eukaryota</taxon>
        <taxon>Viridiplantae</taxon>
        <taxon>Streptophyta</taxon>
        <taxon>Embryophyta</taxon>
        <taxon>Tracheophyta</taxon>
        <taxon>Spermatophyta</taxon>
        <taxon>Magnoliopsida</taxon>
        <taxon>eudicotyledons</taxon>
        <taxon>Gunneridae</taxon>
        <taxon>Pentapetalae</taxon>
        <taxon>Caryophyllales</taxon>
        <taxon>Cactineae</taxon>
        <taxon>Cactaceae</taxon>
        <taxon>Cactoideae</taxon>
        <taxon>Echinocereeae</taxon>
        <taxon>Carnegiea</taxon>
    </lineage>
</organism>
<sequence>MGTSVQVTPLCGVYSENPLSYLVSIDGFDFLVDCGWSLCSRGFNGGTKNVQFMFTGLQWWFGGATKPFQQVSEFDLFTLDDIDAAFQHVNRLTYSQNYHLSAFRATVLESFVRPSVPITDAYNALNNQPSRRQRDHEFLSLADALHSASLNSSSTIEFVESSLEWMNESIAKSFEHTHGTAFLLKYVLLLINKSELKKVPEGPKIVLASMASLEAGFSHDIYLLDEQLILRILSSLQKEASSDASGRSTSKSCENYCLKGYLGRGGISRAYEEEQKREETLKVTLVEEEVKTGSDPSLGDPMVIDSCETHTLSDVINPDDSMIKEENMEQASMQEYVCSLQSAAIR</sequence>